<organism evidence="2 3">
    <name type="scientific">Drosophila virilis</name>
    <name type="common">Fruit fly</name>
    <dbReference type="NCBI Taxonomy" id="7244"/>
    <lineage>
        <taxon>Eukaryota</taxon>
        <taxon>Metazoa</taxon>
        <taxon>Ecdysozoa</taxon>
        <taxon>Arthropoda</taxon>
        <taxon>Hexapoda</taxon>
        <taxon>Insecta</taxon>
        <taxon>Pterygota</taxon>
        <taxon>Neoptera</taxon>
        <taxon>Endopterygota</taxon>
        <taxon>Diptera</taxon>
        <taxon>Brachycera</taxon>
        <taxon>Muscomorpha</taxon>
        <taxon>Ephydroidea</taxon>
        <taxon>Drosophilidae</taxon>
        <taxon>Drosophila</taxon>
    </lineage>
</organism>
<evidence type="ECO:0000256" key="1">
    <source>
        <dbReference type="SAM" id="Phobius"/>
    </source>
</evidence>
<dbReference type="AlphaFoldDB" id="A0A0Q9WK66"/>
<sequence length="185" mass="22030">MSAVVCEFIFKLFIAYLCFLNLANITAKRAFTLTSQYKKFLGIPYGTEQFLEIHEREYQYTLPAIAAVLACMGCDVIHSLCFLFVAEELQHRLWHLMTKLFWISKSLWLFLYIAGFTTILRSHHELYLITHGLQLENVDDLLISFKFQFVWQTVVFIFAIICWMEEDTLTKNYYKLLIYERDYQI</sequence>
<evidence type="ECO:0000313" key="2">
    <source>
        <dbReference type="EMBL" id="KRF85129.1"/>
    </source>
</evidence>
<evidence type="ECO:0000313" key="3">
    <source>
        <dbReference type="Proteomes" id="UP000008792"/>
    </source>
</evidence>
<keyword evidence="1" id="KW-1133">Transmembrane helix</keyword>
<proteinExistence type="predicted"/>
<feature type="transmembrane region" description="Helical" evidence="1">
    <location>
        <begin position="143"/>
        <end position="164"/>
    </location>
</feature>
<feature type="transmembrane region" description="Helical" evidence="1">
    <location>
        <begin position="107"/>
        <end position="123"/>
    </location>
</feature>
<feature type="transmembrane region" description="Helical" evidence="1">
    <location>
        <begin position="64"/>
        <end position="86"/>
    </location>
</feature>
<feature type="transmembrane region" description="Helical" evidence="1">
    <location>
        <begin position="12"/>
        <end position="31"/>
    </location>
</feature>
<keyword evidence="1" id="KW-0472">Membrane</keyword>
<name>A0A0Q9WK66_DROVI</name>
<dbReference type="EMBL" id="CH940647">
    <property type="protein sequence ID" value="KRF85129.1"/>
    <property type="molecule type" value="Genomic_DNA"/>
</dbReference>
<gene>
    <name evidence="2" type="primary">Dvir\GJ25737</name>
    <name evidence="2" type="ORF">Dvir_GJ25737</name>
</gene>
<reference evidence="2 3" key="1">
    <citation type="journal article" date="2007" name="Nature">
        <title>Evolution of genes and genomes on the Drosophila phylogeny.</title>
        <authorList>
            <consortium name="Drosophila 12 Genomes Consortium"/>
            <person name="Clark A.G."/>
            <person name="Eisen M.B."/>
            <person name="Smith D.R."/>
            <person name="Bergman C.M."/>
            <person name="Oliver B."/>
            <person name="Markow T.A."/>
            <person name="Kaufman T.C."/>
            <person name="Kellis M."/>
            <person name="Gelbart W."/>
            <person name="Iyer V.N."/>
            <person name="Pollard D.A."/>
            <person name="Sackton T.B."/>
            <person name="Larracuente A.M."/>
            <person name="Singh N.D."/>
            <person name="Abad J.P."/>
            <person name="Abt D.N."/>
            <person name="Adryan B."/>
            <person name="Aguade M."/>
            <person name="Akashi H."/>
            <person name="Anderson W.W."/>
            <person name="Aquadro C.F."/>
            <person name="Ardell D.H."/>
            <person name="Arguello R."/>
            <person name="Artieri C.G."/>
            <person name="Barbash D.A."/>
            <person name="Barker D."/>
            <person name="Barsanti P."/>
            <person name="Batterham P."/>
            <person name="Batzoglou S."/>
            <person name="Begun D."/>
            <person name="Bhutkar A."/>
            <person name="Blanco E."/>
            <person name="Bosak S.A."/>
            <person name="Bradley R.K."/>
            <person name="Brand A.D."/>
            <person name="Brent M.R."/>
            <person name="Brooks A.N."/>
            <person name="Brown R.H."/>
            <person name="Butlin R.K."/>
            <person name="Caggese C."/>
            <person name="Calvi B.R."/>
            <person name="Bernardo de Carvalho A."/>
            <person name="Caspi A."/>
            <person name="Castrezana S."/>
            <person name="Celniker S.E."/>
            <person name="Chang J.L."/>
            <person name="Chapple C."/>
            <person name="Chatterji S."/>
            <person name="Chinwalla A."/>
            <person name="Civetta A."/>
            <person name="Clifton S.W."/>
            <person name="Comeron J.M."/>
            <person name="Costello J.C."/>
            <person name="Coyne J.A."/>
            <person name="Daub J."/>
            <person name="David R.G."/>
            <person name="Delcher A.L."/>
            <person name="Delehaunty K."/>
            <person name="Do C.B."/>
            <person name="Ebling H."/>
            <person name="Edwards K."/>
            <person name="Eickbush T."/>
            <person name="Evans J.D."/>
            <person name="Filipski A."/>
            <person name="Findeiss S."/>
            <person name="Freyhult E."/>
            <person name="Fulton L."/>
            <person name="Fulton R."/>
            <person name="Garcia A.C."/>
            <person name="Gardiner A."/>
            <person name="Garfield D.A."/>
            <person name="Garvin B.E."/>
            <person name="Gibson G."/>
            <person name="Gilbert D."/>
            <person name="Gnerre S."/>
            <person name="Godfrey J."/>
            <person name="Good R."/>
            <person name="Gotea V."/>
            <person name="Gravely B."/>
            <person name="Greenberg A.J."/>
            <person name="Griffiths-Jones S."/>
            <person name="Gross S."/>
            <person name="Guigo R."/>
            <person name="Gustafson E.A."/>
            <person name="Haerty W."/>
            <person name="Hahn M.W."/>
            <person name="Halligan D.L."/>
            <person name="Halpern A.L."/>
            <person name="Halter G.M."/>
            <person name="Han M.V."/>
            <person name="Heger A."/>
            <person name="Hillier L."/>
            <person name="Hinrichs A.S."/>
            <person name="Holmes I."/>
            <person name="Hoskins R.A."/>
            <person name="Hubisz M.J."/>
            <person name="Hultmark D."/>
            <person name="Huntley M.A."/>
            <person name="Jaffe D.B."/>
            <person name="Jagadeeshan S."/>
            <person name="Jeck W.R."/>
            <person name="Johnson J."/>
            <person name="Jones C.D."/>
            <person name="Jordan W.C."/>
            <person name="Karpen G.H."/>
            <person name="Kataoka E."/>
            <person name="Keightley P.D."/>
            <person name="Kheradpour P."/>
            <person name="Kirkness E.F."/>
            <person name="Koerich L.B."/>
            <person name="Kristiansen K."/>
            <person name="Kudrna D."/>
            <person name="Kulathinal R.J."/>
            <person name="Kumar S."/>
            <person name="Kwok R."/>
            <person name="Lander E."/>
            <person name="Langley C.H."/>
            <person name="Lapoint R."/>
            <person name="Lazzaro B.P."/>
            <person name="Lee S.J."/>
            <person name="Levesque L."/>
            <person name="Li R."/>
            <person name="Lin C.F."/>
            <person name="Lin M.F."/>
            <person name="Lindblad-Toh K."/>
            <person name="Llopart A."/>
            <person name="Long M."/>
            <person name="Low L."/>
            <person name="Lozovsky E."/>
            <person name="Lu J."/>
            <person name="Luo M."/>
            <person name="Machado C.A."/>
            <person name="Makalowski W."/>
            <person name="Marzo M."/>
            <person name="Matsuda M."/>
            <person name="Matzkin L."/>
            <person name="McAllister B."/>
            <person name="McBride C.S."/>
            <person name="McKernan B."/>
            <person name="McKernan K."/>
            <person name="Mendez-Lago M."/>
            <person name="Minx P."/>
            <person name="Mollenhauer M.U."/>
            <person name="Montooth K."/>
            <person name="Mount S.M."/>
            <person name="Mu X."/>
            <person name="Myers E."/>
            <person name="Negre B."/>
            <person name="Newfeld S."/>
            <person name="Nielsen R."/>
            <person name="Noor M.A."/>
            <person name="O'Grady P."/>
            <person name="Pachter L."/>
            <person name="Papaceit M."/>
            <person name="Parisi M.J."/>
            <person name="Parisi M."/>
            <person name="Parts L."/>
            <person name="Pedersen J.S."/>
            <person name="Pesole G."/>
            <person name="Phillippy A.M."/>
            <person name="Ponting C.P."/>
            <person name="Pop M."/>
            <person name="Porcelli D."/>
            <person name="Powell J.R."/>
            <person name="Prohaska S."/>
            <person name="Pruitt K."/>
            <person name="Puig M."/>
            <person name="Quesneville H."/>
            <person name="Ram K.R."/>
            <person name="Rand D."/>
            <person name="Rasmussen M.D."/>
            <person name="Reed L.K."/>
            <person name="Reenan R."/>
            <person name="Reily A."/>
            <person name="Remington K.A."/>
            <person name="Rieger T.T."/>
            <person name="Ritchie M.G."/>
            <person name="Robin C."/>
            <person name="Rogers Y.H."/>
            <person name="Rohde C."/>
            <person name="Rozas J."/>
            <person name="Rubenfield M.J."/>
            <person name="Ruiz A."/>
            <person name="Russo S."/>
            <person name="Salzberg S.L."/>
            <person name="Sanchez-Gracia A."/>
            <person name="Saranga D.J."/>
            <person name="Sato H."/>
            <person name="Schaeffer S.W."/>
            <person name="Schatz M.C."/>
            <person name="Schlenke T."/>
            <person name="Schwartz R."/>
            <person name="Segarra C."/>
            <person name="Singh R.S."/>
            <person name="Sirot L."/>
            <person name="Sirota M."/>
            <person name="Sisneros N.B."/>
            <person name="Smith C.D."/>
            <person name="Smith T.F."/>
            <person name="Spieth J."/>
            <person name="Stage D.E."/>
            <person name="Stark A."/>
            <person name="Stephan W."/>
            <person name="Strausberg R.L."/>
            <person name="Strempel S."/>
            <person name="Sturgill D."/>
            <person name="Sutton G."/>
            <person name="Sutton G.G."/>
            <person name="Tao W."/>
            <person name="Teichmann S."/>
            <person name="Tobari Y.N."/>
            <person name="Tomimura Y."/>
            <person name="Tsolas J.M."/>
            <person name="Valente V.L."/>
            <person name="Venter E."/>
            <person name="Venter J.C."/>
            <person name="Vicario S."/>
            <person name="Vieira F.G."/>
            <person name="Vilella A.J."/>
            <person name="Villasante A."/>
            <person name="Walenz B."/>
            <person name="Wang J."/>
            <person name="Wasserman M."/>
            <person name="Watts T."/>
            <person name="Wilson D."/>
            <person name="Wilson R.K."/>
            <person name="Wing R.A."/>
            <person name="Wolfner M.F."/>
            <person name="Wong A."/>
            <person name="Wong G.K."/>
            <person name="Wu C.I."/>
            <person name="Wu G."/>
            <person name="Yamamoto D."/>
            <person name="Yang H.P."/>
            <person name="Yang S.P."/>
            <person name="Yorke J.A."/>
            <person name="Yoshida K."/>
            <person name="Zdobnov E."/>
            <person name="Zhang P."/>
            <person name="Zhang Y."/>
            <person name="Zimin A.V."/>
            <person name="Baldwin J."/>
            <person name="Abdouelleil A."/>
            <person name="Abdulkadir J."/>
            <person name="Abebe A."/>
            <person name="Abera B."/>
            <person name="Abreu J."/>
            <person name="Acer S.C."/>
            <person name="Aftuck L."/>
            <person name="Alexander A."/>
            <person name="An P."/>
            <person name="Anderson E."/>
            <person name="Anderson S."/>
            <person name="Arachi H."/>
            <person name="Azer M."/>
            <person name="Bachantsang P."/>
            <person name="Barry A."/>
            <person name="Bayul T."/>
            <person name="Berlin A."/>
            <person name="Bessette D."/>
            <person name="Bloom T."/>
            <person name="Blye J."/>
            <person name="Boguslavskiy L."/>
            <person name="Bonnet C."/>
            <person name="Boukhgalter B."/>
            <person name="Bourzgui I."/>
            <person name="Brown A."/>
            <person name="Cahill P."/>
            <person name="Channer S."/>
            <person name="Cheshatsang Y."/>
            <person name="Chuda L."/>
            <person name="Citroen M."/>
            <person name="Collymore A."/>
            <person name="Cooke P."/>
            <person name="Costello M."/>
            <person name="D'Aco K."/>
            <person name="Daza R."/>
            <person name="De Haan G."/>
            <person name="DeGray S."/>
            <person name="DeMaso C."/>
            <person name="Dhargay N."/>
            <person name="Dooley K."/>
            <person name="Dooley E."/>
            <person name="Doricent M."/>
            <person name="Dorje P."/>
            <person name="Dorjee K."/>
            <person name="Dupes A."/>
            <person name="Elong R."/>
            <person name="Falk J."/>
            <person name="Farina A."/>
            <person name="Faro S."/>
            <person name="Ferguson D."/>
            <person name="Fisher S."/>
            <person name="Foley C.D."/>
            <person name="Franke A."/>
            <person name="Friedrich D."/>
            <person name="Gadbois L."/>
            <person name="Gearin G."/>
            <person name="Gearin C.R."/>
            <person name="Giannoukos G."/>
            <person name="Goode T."/>
            <person name="Graham J."/>
            <person name="Grandbois E."/>
            <person name="Grewal S."/>
            <person name="Gyaltsen K."/>
            <person name="Hafez N."/>
            <person name="Hagos B."/>
            <person name="Hall J."/>
            <person name="Henson C."/>
            <person name="Hollinger A."/>
            <person name="Honan T."/>
            <person name="Huard M.D."/>
            <person name="Hughes L."/>
            <person name="Hurhula B."/>
            <person name="Husby M.E."/>
            <person name="Kamat A."/>
            <person name="Kanga B."/>
            <person name="Kashin S."/>
            <person name="Khazanovich D."/>
            <person name="Kisner P."/>
            <person name="Lance K."/>
            <person name="Lara M."/>
            <person name="Lee W."/>
            <person name="Lennon N."/>
            <person name="Letendre F."/>
            <person name="LeVine R."/>
            <person name="Lipovsky A."/>
            <person name="Liu X."/>
            <person name="Liu J."/>
            <person name="Liu S."/>
            <person name="Lokyitsang T."/>
            <person name="Lokyitsang Y."/>
            <person name="Lubonja R."/>
            <person name="Lui A."/>
            <person name="MacDonald P."/>
            <person name="Magnisalis V."/>
            <person name="Maru K."/>
            <person name="Matthews C."/>
            <person name="McCusker W."/>
            <person name="McDonough S."/>
            <person name="Mehta T."/>
            <person name="Meldrim J."/>
            <person name="Meneus L."/>
            <person name="Mihai O."/>
            <person name="Mihalev A."/>
            <person name="Mihova T."/>
            <person name="Mittelman R."/>
            <person name="Mlenga V."/>
            <person name="Montmayeur A."/>
            <person name="Mulrain L."/>
            <person name="Navidi A."/>
            <person name="Naylor J."/>
            <person name="Negash T."/>
            <person name="Nguyen T."/>
            <person name="Nguyen N."/>
            <person name="Nicol R."/>
            <person name="Norbu C."/>
            <person name="Norbu N."/>
            <person name="Novod N."/>
            <person name="O'Neill B."/>
            <person name="Osman S."/>
            <person name="Markiewicz E."/>
            <person name="Oyono O.L."/>
            <person name="Patti C."/>
            <person name="Phunkhang P."/>
            <person name="Pierre F."/>
            <person name="Priest M."/>
            <person name="Raghuraman S."/>
            <person name="Rege F."/>
            <person name="Reyes R."/>
            <person name="Rise C."/>
            <person name="Rogov P."/>
            <person name="Ross K."/>
            <person name="Ryan E."/>
            <person name="Settipalli S."/>
            <person name="Shea T."/>
            <person name="Sherpa N."/>
            <person name="Shi L."/>
            <person name="Shih D."/>
            <person name="Sparrow T."/>
            <person name="Spaulding J."/>
            <person name="Stalker J."/>
            <person name="Stange-Thomann N."/>
            <person name="Stavropoulos S."/>
            <person name="Stone C."/>
            <person name="Strader C."/>
            <person name="Tesfaye S."/>
            <person name="Thomson T."/>
            <person name="Thoulutsang Y."/>
            <person name="Thoulutsang D."/>
            <person name="Topham K."/>
            <person name="Topping I."/>
            <person name="Tsamla T."/>
            <person name="Vassiliev H."/>
            <person name="Vo A."/>
            <person name="Wangchuk T."/>
            <person name="Wangdi T."/>
            <person name="Weiand M."/>
            <person name="Wilkinson J."/>
            <person name="Wilson A."/>
            <person name="Yadav S."/>
            <person name="Young G."/>
            <person name="Yu Q."/>
            <person name="Zembek L."/>
            <person name="Zhong D."/>
            <person name="Zimmer A."/>
            <person name="Zwirko Z."/>
            <person name="Jaffe D.B."/>
            <person name="Alvarez P."/>
            <person name="Brockman W."/>
            <person name="Butler J."/>
            <person name="Chin C."/>
            <person name="Gnerre S."/>
            <person name="Grabherr M."/>
            <person name="Kleber M."/>
            <person name="Mauceli E."/>
            <person name="MacCallum I."/>
        </authorList>
    </citation>
    <scope>NUCLEOTIDE SEQUENCE [LARGE SCALE GENOMIC DNA]</scope>
    <source>
        <strain evidence="3">Tucson 15010-1051.87</strain>
    </source>
</reference>
<keyword evidence="3" id="KW-1185">Reference proteome</keyword>
<keyword evidence="1" id="KW-0812">Transmembrane</keyword>
<accession>A0A0Q9WK66</accession>
<dbReference type="InParanoid" id="A0A0Q9WK66"/>
<dbReference type="Proteomes" id="UP000008792">
    <property type="component" value="Unassembled WGS sequence"/>
</dbReference>
<protein>
    <submittedName>
        <fullName evidence="2">Uncharacterized protein</fullName>
    </submittedName>
</protein>